<reference evidence="2" key="1">
    <citation type="journal article" date="2023" name="G3 (Bethesda)">
        <title>A reference genome for the long-term kleptoplast-retaining sea slug Elysia crispata morphotype clarki.</title>
        <authorList>
            <person name="Eastman K.E."/>
            <person name="Pendleton A.L."/>
            <person name="Shaikh M.A."/>
            <person name="Suttiyut T."/>
            <person name="Ogas R."/>
            <person name="Tomko P."/>
            <person name="Gavelis G."/>
            <person name="Widhalm J.R."/>
            <person name="Wisecaver J.H."/>
        </authorList>
    </citation>
    <scope>NUCLEOTIDE SEQUENCE</scope>
    <source>
        <strain evidence="2">ECLA1</strain>
    </source>
</reference>
<evidence type="ECO:0000256" key="1">
    <source>
        <dbReference type="SAM" id="Phobius"/>
    </source>
</evidence>
<dbReference type="InterPro" id="IPR053317">
    <property type="entry name" value="Tubulin_polyglutamylase"/>
</dbReference>
<dbReference type="PANTHER" id="PTHR47113:SF1">
    <property type="entry name" value="LD09343P"/>
    <property type="match status" value="1"/>
</dbReference>
<keyword evidence="1" id="KW-0812">Transmembrane</keyword>
<dbReference type="SUPFAM" id="SSF56059">
    <property type="entry name" value="Glutathione synthetase ATP-binding domain-like"/>
    <property type="match status" value="1"/>
</dbReference>
<evidence type="ECO:0000313" key="3">
    <source>
        <dbReference type="Proteomes" id="UP001283361"/>
    </source>
</evidence>
<keyword evidence="3" id="KW-1185">Reference proteome</keyword>
<gene>
    <name evidence="2" type="ORF">RRG08_019364</name>
</gene>
<accession>A0AAE0XTR3</accession>
<comment type="caution">
    <text evidence="2">The sequence shown here is derived from an EMBL/GenBank/DDBJ whole genome shotgun (WGS) entry which is preliminary data.</text>
</comment>
<sequence>MADRVNAGQYKMFNQYNARHNLFRHHRSRSNLNLLVVCVLALGIILTALNIYQLDRIKMDHSTHMAELARIPEVEAHNSDQATNSSPIVWIQGSPKSKNNGPSGYLKHIYRVFDKMGFVVGEKLSDWAVMWSHDYPFITYATDMQSLKLHQKVNHFPGSGFITNKVSLAQTQLSVIPKAFEIPRKKKEFLAYVEKHKNTSWVQKNNRHRGIKIKTVAELDLTQDGTFVQEYISRPFLIDGRKFDIGVYTVVTSIDPLRVYTIDGDALFRFCPQEYYPFDSANLDKYVVGDDYRPMWQQPSFEDLHVDHEFSFKNSFNEYLRQNGKDARNMWNKIKSAIRDVFLAKEKDFVRSLQKYRSKRNFFEMVRFDFVVDENLNVFLMEANMSPNLSSDHFPPNERLYEHVIFNLLNLVGVAYYTSTDDQKTSPTNEAMRVSSQDIHVFPDLCNHQVCSKNCQKIICRLCNNCLSLRLELDLKSAYLEHVSRGSARRTFPPSISYDEATRLILNKDSKPALLTGLSLNNQLMYLWFIGKCRLDVSWCN</sequence>
<dbReference type="InterPro" id="IPR004344">
    <property type="entry name" value="TTL/TTLL_fam"/>
</dbReference>
<keyword evidence="1" id="KW-0472">Membrane</keyword>
<dbReference type="EMBL" id="JAWDGP010007594">
    <property type="protein sequence ID" value="KAK3711946.1"/>
    <property type="molecule type" value="Genomic_DNA"/>
</dbReference>
<name>A0AAE0XTR3_9GAST</name>
<evidence type="ECO:0000313" key="2">
    <source>
        <dbReference type="EMBL" id="KAK3711946.1"/>
    </source>
</evidence>
<dbReference type="PROSITE" id="PS51221">
    <property type="entry name" value="TTL"/>
    <property type="match status" value="1"/>
</dbReference>
<dbReference type="Gene3D" id="3.30.470.20">
    <property type="entry name" value="ATP-grasp fold, B domain"/>
    <property type="match status" value="1"/>
</dbReference>
<dbReference type="Proteomes" id="UP001283361">
    <property type="component" value="Unassembled WGS sequence"/>
</dbReference>
<organism evidence="2 3">
    <name type="scientific">Elysia crispata</name>
    <name type="common">lettuce slug</name>
    <dbReference type="NCBI Taxonomy" id="231223"/>
    <lineage>
        <taxon>Eukaryota</taxon>
        <taxon>Metazoa</taxon>
        <taxon>Spiralia</taxon>
        <taxon>Lophotrochozoa</taxon>
        <taxon>Mollusca</taxon>
        <taxon>Gastropoda</taxon>
        <taxon>Heterobranchia</taxon>
        <taxon>Euthyneura</taxon>
        <taxon>Panpulmonata</taxon>
        <taxon>Sacoglossa</taxon>
        <taxon>Placobranchoidea</taxon>
        <taxon>Plakobranchidae</taxon>
        <taxon>Elysia</taxon>
    </lineage>
</organism>
<dbReference type="PANTHER" id="PTHR47113">
    <property type="entry name" value="LD09343P"/>
    <property type="match status" value="1"/>
</dbReference>
<protein>
    <submittedName>
        <fullName evidence="2">Uncharacterized protein</fullName>
    </submittedName>
</protein>
<keyword evidence="1" id="KW-1133">Transmembrane helix</keyword>
<dbReference type="AlphaFoldDB" id="A0AAE0XTR3"/>
<proteinExistence type="predicted"/>
<feature type="transmembrane region" description="Helical" evidence="1">
    <location>
        <begin position="32"/>
        <end position="52"/>
    </location>
</feature>
<dbReference type="Pfam" id="PF03133">
    <property type="entry name" value="TTL"/>
    <property type="match status" value="1"/>
</dbReference>